<dbReference type="Gene3D" id="3.10.200.10">
    <property type="entry name" value="Alpha carbonic anhydrase"/>
    <property type="match status" value="1"/>
</dbReference>
<dbReference type="GO" id="GO:0004089">
    <property type="term" value="F:carbonate dehydratase activity"/>
    <property type="evidence" value="ECO:0007669"/>
    <property type="project" value="UniProtKB-UniRule"/>
</dbReference>
<evidence type="ECO:0000256" key="1">
    <source>
        <dbReference type="ARBA" id="ARBA00010718"/>
    </source>
</evidence>
<comment type="cofactor">
    <cofactor evidence="4">
        <name>Zn(2+)</name>
        <dbReference type="ChEBI" id="CHEBI:29105"/>
    </cofactor>
</comment>
<reference evidence="5" key="1">
    <citation type="submission" date="2022-03" db="EMBL/GenBank/DDBJ databases">
        <authorList>
            <person name="Martin C."/>
        </authorList>
    </citation>
    <scope>NUCLEOTIDE SEQUENCE</scope>
</reference>
<keyword evidence="6" id="KW-1185">Reference proteome</keyword>
<dbReference type="Proteomes" id="UP000749559">
    <property type="component" value="Unassembled WGS sequence"/>
</dbReference>
<evidence type="ECO:0000256" key="3">
    <source>
        <dbReference type="ARBA" id="ARBA00022833"/>
    </source>
</evidence>
<accession>A0A8J1UP52</accession>
<dbReference type="InterPro" id="IPR001148">
    <property type="entry name" value="CA_dom"/>
</dbReference>
<evidence type="ECO:0000256" key="2">
    <source>
        <dbReference type="ARBA" id="ARBA00022723"/>
    </source>
</evidence>
<keyword evidence="3 4" id="KW-0862">Zinc</keyword>
<dbReference type="SMART" id="SM01057">
    <property type="entry name" value="Carb_anhydrase"/>
    <property type="match status" value="1"/>
</dbReference>
<dbReference type="PANTHER" id="PTHR18952">
    <property type="entry name" value="CARBONIC ANHYDRASE"/>
    <property type="match status" value="1"/>
</dbReference>
<comment type="catalytic activity">
    <reaction evidence="4">
        <text>hydrogencarbonate + H(+) = CO2 + H2O</text>
        <dbReference type="Rhea" id="RHEA:10748"/>
        <dbReference type="ChEBI" id="CHEBI:15377"/>
        <dbReference type="ChEBI" id="CHEBI:15378"/>
        <dbReference type="ChEBI" id="CHEBI:16526"/>
        <dbReference type="ChEBI" id="CHEBI:17544"/>
        <dbReference type="EC" id="4.2.1.1"/>
    </reaction>
</comment>
<dbReference type="PROSITE" id="PS00162">
    <property type="entry name" value="ALPHA_CA_1"/>
    <property type="match status" value="1"/>
</dbReference>
<dbReference type="Pfam" id="PF00194">
    <property type="entry name" value="Carb_anhydrase"/>
    <property type="match status" value="1"/>
</dbReference>
<sequence length="301" mass="33980">MATVMPSSSGSALKIRDIVDGIGYIYKWSSDWGVNFPEANGDNQSPINLNSREAEYDETLNENSLSFNYVLCRETDIINNGHTSVMYLRYKAGDGAFRSDLTATPKSTVCGGPLKQGCEYELAEFRFHWGKEDSRGSEHTVNFKAFPMELHLIHFNTTLYSSLEQAMGKPDGIAIIALFIQVGKEHSGLRLLTEHLEDIQYKGRQKTVSAAFNPTCLLPDPMLRDFWCYSGSLTSPPCCESVTWILFRYPLTISHTQMEEFRRLRTYNKGETLATGEDGALVDNFRPTQPINDRIIRASFQ</sequence>
<organism evidence="5 6">
    <name type="scientific">Owenia fusiformis</name>
    <name type="common">Polychaete worm</name>
    <dbReference type="NCBI Taxonomy" id="6347"/>
    <lineage>
        <taxon>Eukaryota</taxon>
        <taxon>Metazoa</taxon>
        <taxon>Spiralia</taxon>
        <taxon>Lophotrochozoa</taxon>
        <taxon>Annelida</taxon>
        <taxon>Polychaeta</taxon>
        <taxon>Sedentaria</taxon>
        <taxon>Canalipalpata</taxon>
        <taxon>Sabellida</taxon>
        <taxon>Oweniida</taxon>
        <taxon>Oweniidae</taxon>
        <taxon>Owenia</taxon>
    </lineage>
</organism>
<evidence type="ECO:0000256" key="4">
    <source>
        <dbReference type="RuleBase" id="RU367011"/>
    </source>
</evidence>
<name>A0A8J1UP52_OWEFU</name>
<dbReference type="InterPro" id="IPR023561">
    <property type="entry name" value="Carbonic_anhydrase_a-class"/>
</dbReference>
<dbReference type="EMBL" id="CAIIXF020000003">
    <property type="protein sequence ID" value="CAH1779941.1"/>
    <property type="molecule type" value="Genomic_DNA"/>
</dbReference>
<dbReference type="PROSITE" id="PS51144">
    <property type="entry name" value="ALPHA_CA_2"/>
    <property type="match status" value="1"/>
</dbReference>
<dbReference type="OrthoDB" id="429145at2759"/>
<dbReference type="AlphaFoldDB" id="A0A8J1UP52"/>
<dbReference type="PANTHER" id="PTHR18952:SF104">
    <property type="entry name" value="CARBONIC ANHYDRASE-RELATED PROTEIN"/>
    <property type="match status" value="1"/>
</dbReference>
<evidence type="ECO:0000313" key="6">
    <source>
        <dbReference type="Proteomes" id="UP000749559"/>
    </source>
</evidence>
<gene>
    <name evidence="5" type="ORF">OFUS_LOCUS6696</name>
</gene>
<dbReference type="InterPro" id="IPR018338">
    <property type="entry name" value="Carbonic_anhydrase_a-class_CS"/>
</dbReference>
<evidence type="ECO:0000313" key="5">
    <source>
        <dbReference type="EMBL" id="CAH1779941.1"/>
    </source>
</evidence>
<dbReference type="GO" id="GO:0008270">
    <property type="term" value="F:zinc ion binding"/>
    <property type="evidence" value="ECO:0007669"/>
    <property type="project" value="UniProtKB-UniRule"/>
</dbReference>
<dbReference type="InterPro" id="IPR036398">
    <property type="entry name" value="CA_dom_sf"/>
</dbReference>
<keyword evidence="4" id="KW-0456">Lyase</keyword>
<comment type="function">
    <text evidence="4">Reversible hydration of carbon dioxide.</text>
</comment>
<dbReference type="SUPFAM" id="SSF51069">
    <property type="entry name" value="Carbonic anhydrase"/>
    <property type="match status" value="1"/>
</dbReference>
<dbReference type="EC" id="4.2.1.1" evidence="4"/>
<keyword evidence="2 4" id="KW-0479">Metal-binding</keyword>
<proteinExistence type="inferred from homology"/>
<comment type="caution">
    <text evidence="5">The sequence shown here is derived from an EMBL/GenBank/DDBJ whole genome shotgun (WGS) entry which is preliminary data.</text>
</comment>
<comment type="similarity">
    <text evidence="1 4">Belongs to the alpha-carbonic anhydrase family.</text>
</comment>
<protein>
    <recommendedName>
        <fullName evidence="4">Carbonic anhydrase</fullName>
        <ecNumber evidence="4">4.2.1.1</ecNumber>
    </recommendedName>
</protein>